<dbReference type="AlphaFoldDB" id="A0ABD5M450"/>
<proteinExistence type="predicted"/>
<name>A0ABD5M450_9EURY</name>
<keyword evidence="2" id="KW-1185">Reference proteome</keyword>
<evidence type="ECO:0000313" key="1">
    <source>
        <dbReference type="EMBL" id="MEZ3164350.1"/>
    </source>
</evidence>
<organism evidence="1 2">
    <name type="scientific">Halorubrum miltondacostae</name>
    <dbReference type="NCBI Taxonomy" id="3076378"/>
    <lineage>
        <taxon>Archaea</taxon>
        <taxon>Methanobacteriati</taxon>
        <taxon>Methanobacteriota</taxon>
        <taxon>Stenosarchaea group</taxon>
        <taxon>Halobacteria</taxon>
        <taxon>Halobacteriales</taxon>
        <taxon>Haloferacaceae</taxon>
        <taxon>Halorubrum</taxon>
    </lineage>
</organism>
<gene>
    <name evidence="1" type="ORF">ABNG04_10785</name>
</gene>
<evidence type="ECO:0000313" key="2">
    <source>
        <dbReference type="Proteomes" id="UP001567572"/>
    </source>
</evidence>
<accession>A0ABD5M450</accession>
<reference evidence="1 2" key="1">
    <citation type="submission" date="2024-06" db="EMBL/GenBank/DDBJ databases">
        <title>Halorubrum miltondacostae sp. nov., a potential PHA producer isolated from an inland solar saltern in Rio Maior, Portugal.</title>
        <authorList>
            <person name="Albuquerque L."/>
            <person name="Viver T."/>
            <person name="Barroso C."/>
            <person name="Claudino R."/>
            <person name="Galvan M."/>
            <person name="Simoes G."/>
            <person name="Lobo Da Cunha A."/>
            <person name="Egas C."/>
        </authorList>
    </citation>
    <scope>NUCLEOTIDE SEQUENCE [LARGE SCALE GENOMIC DNA]</scope>
    <source>
        <strain evidence="1 2">RMP-11</strain>
    </source>
</reference>
<dbReference type="EMBL" id="JBEDNY010000003">
    <property type="protein sequence ID" value="MEZ3164350.1"/>
    <property type="molecule type" value="Genomic_DNA"/>
</dbReference>
<dbReference type="Proteomes" id="UP001567572">
    <property type="component" value="Unassembled WGS sequence"/>
</dbReference>
<comment type="caution">
    <text evidence="1">The sequence shown here is derived from an EMBL/GenBank/DDBJ whole genome shotgun (WGS) entry which is preliminary data.</text>
</comment>
<sequence length="71" mass="7470">MFFTAGDEIPPENVSHECPRCGADLSSLSLGGATAVGCDDCGYADVEADHSGEPEFAESWADALARFEESQ</sequence>
<evidence type="ECO:0008006" key="3">
    <source>
        <dbReference type="Google" id="ProtNLM"/>
    </source>
</evidence>
<protein>
    <recommendedName>
        <fullName evidence="3">Transcription factor zinc-finger domain-containing protein</fullName>
    </recommendedName>
</protein>